<dbReference type="GO" id="GO:0006826">
    <property type="term" value="P:iron ion transport"/>
    <property type="evidence" value="ECO:0007669"/>
    <property type="project" value="UniProtKB-KW"/>
</dbReference>
<evidence type="ECO:0000256" key="5">
    <source>
        <dbReference type="PIRNR" id="PIRNR002549"/>
    </source>
</evidence>
<evidence type="ECO:0000313" key="11">
    <source>
        <dbReference type="EMBL" id="KAK6177967.1"/>
    </source>
</evidence>
<keyword evidence="2" id="KW-0964">Secreted</keyword>
<feature type="domain" description="Transferrin-like" evidence="10">
    <location>
        <begin position="26"/>
        <end position="376"/>
    </location>
</feature>
<keyword evidence="5" id="KW-0813">Transport</keyword>
<feature type="disulfide bond" evidence="8">
    <location>
        <begin position="147"/>
        <end position="236"/>
    </location>
</feature>
<feature type="disulfide bond" evidence="8">
    <location>
        <begin position="531"/>
        <end position="550"/>
    </location>
</feature>
<comment type="subcellular location">
    <subcellularLocation>
        <location evidence="1">Secreted</location>
    </subcellularLocation>
</comment>
<evidence type="ECO:0000256" key="1">
    <source>
        <dbReference type="ARBA" id="ARBA00004613"/>
    </source>
</evidence>
<feature type="disulfide bond" evidence="8">
    <location>
        <begin position="385"/>
        <end position="422"/>
    </location>
</feature>
<feature type="binding site" evidence="6">
    <location>
        <position position="156"/>
    </location>
    <ligand>
        <name>hydrogencarbonate</name>
        <dbReference type="ChEBI" id="CHEBI:17544"/>
        <label>1</label>
    </ligand>
</feature>
<feature type="binding site" evidence="7">
    <location>
        <position position="93"/>
    </location>
    <ligand>
        <name>Fe(3+)</name>
        <dbReference type="ChEBI" id="CHEBI:29034"/>
        <label>1</label>
    </ligand>
</feature>
<evidence type="ECO:0000256" key="4">
    <source>
        <dbReference type="ARBA" id="ARBA00023157"/>
    </source>
</evidence>
<dbReference type="InterPro" id="IPR016357">
    <property type="entry name" value="Transferrin"/>
</dbReference>
<dbReference type="PANTHER" id="PTHR11485:SF29">
    <property type="entry name" value="TRANSFERRIN 2"/>
    <property type="match status" value="1"/>
</dbReference>
<evidence type="ECO:0000259" key="10">
    <source>
        <dbReference type="PROSITE" id="PS51408"/>
    </source>
</evidence>
<feature type="disulfide bond" evidence="8">
    <location>
        <begin position="190"/>
        <end position="213"/>
    </location>
</feature>
<evidence type="ECO:0000256" key="3">
    <source>
        <dbReference type="ARBA" id="ARBA00022737"/>
    </source>
</evidence>
<comment type="caution">
    <text evidence="11">The sequence shown here is derived from an EMBL/GenBank/DDBJ whole genome shotgun (WGS) entry which is preliminary data.</text>
</comment>
<feature type="domain" description="Transferrin-like" evidence="10">
    <location>
        <begin position="382"/>
        <end position="724"/>
    </location>
</feature>
<feature type="binding site" evidence="6">
    <location>
        <position position="498"/>
    </location>
    <ligand>
        <name>hydrogencarbonate</name>
        <dbReference type="ChEBI" id="CHEBI:17544"/>
        <label>1</label>
    </ligand>
</feature>
<dbReference type="GO" id="GO:0055037">
    <property type="term" value="C:recycling endosome"/>
    <property type="evidence" value="ECO:0007669"/>
    <property type="project" value="TreeGrafter"/>
</dbReference>
<comment type="similarity">
    <text evidence="5">Belongs to the transferrin family.</text>
</comment>
<keyword evidence="5 7" id="KW-0408">Iron</keyword>
<dbReference type="SUPFAM" id="SSF53850">
    <property type="entry name" value="Periplasmic binding protein-like II"/>
    <property type="match status" value="2"/>
</dbReference>
<reference evidence="11 12" key="1">
    <citation type="submission" date="2024-01" db="EMBL/GenBank/DDBJ databases">
        <title>The genome of the rayed Mediterranean limpet Patella caerulea (Linnaeus, 1758).</title>
        <authorList>
            <person name="Anh-Thu Weber A."/>
            <person name="Halstead-Nussloch G."/>
        </authorList>
    </citation>
    <scope>NUCLEOTIDE SEQUENCE [LARGE SCALE GENOMIC DNA]</scope>
    <source>
        <strain evidence="11">AATW-2023a</strain>
        <tissue evidence="11">Whole specimen</tissue>
    </source>
</reference>
<feature type="chain" id="PRO_5042955538" description="Transferrin-like domain-containing protein" evidence="9">
    <location>
        <begin position="23"/>
        <end position="753"/>
    </location>
</feature>
<evidence type="ECO:0000256" key="8">
    <source>
        <dbReference type="PIRSR" id="PIRSR002549-4"/>
    </source>
</evidence>
<keyword evidence="5" id="KW-0406">Ion transport</keyword>
<dbReference type="PROSITE" id="PS51408">
    <property type="entry name" value="TRANSFERRIN_LIKE_4"/>
    <property type="match status" value="2"/>
</dbReference>
<feature type="disulfide bond" evidence="8">
    <location>
        <begin position="489"/>
        <end position="578"/>
    </location>
</feature>
<keyword evidence="9" id="KW-0732">Signal</keyword>
<sequence length="753" mass="84223">MNIVAVFCVLGVLSTSINYVQSDRATRWCTVNQMEEEKCLKFKEILAEVKADISIDVDDKKDIPDMFECVRGVDVFACMEMIEQDLADLMTLDAGQGYFGGRYHNMMPIVAENYNSDVVEVPKYYSVAVFKKTRPVSISTLRNRKICFPGIGTSAGWLYPISILLDENIIPVTECNAVVKSVTSFFGQLCLPGALSSFYNPFGNNPTSVCHLCNGVGEERCSTSDPTGGYDGAFRCVAEGRGDLTFLRHDTVAQMTATGVANSPDDYGLLCPNGQTKAIDDYATCNWGKISSHVVMTSAIRTGPVVQGYKDFILKAAEWYGPNGIYNDKFKLFSSDSIRRNLMFSDSTMSLQDVGEKNYYDWVGANFTNILSNLNRCPLAMARWCVISLPEKEKCESMMMAFKAKDLRPELDCLLGGNTTNCMDMIQKGDADLMNLDAGDIYLAGRKYDLVPIAAEDYGDMSKSFKVVAVARKTDSYLTLFNMKGKRACHTGIGRGDGWVIPLNIYIETEQFLPTDCSIFENLGQLFVRSCIPGALDKEYNPNQMPINLCEGCGAQGYSKCMRNSVEQYYGASGAFRCLVERGGDVAFVRHLTIRDNTDGRNHAQWSRNRRSDDYELMCKDGRRISIDRYKECHLGSVPANAIVTASHKSDQQREIYWNLINFGQQFFSSDIDGDFHLFDSGMAYTDLLFTDAAVRFMKIYPDQQNYKGWLGPDFVAQIENLQKYTCVSADSPRIKTSFVVTILTISLFKIFV</sequence>
<feature type="disulfide bond" evidence="8">
    <location>
        <begin position="39"/>
        <end position="69"/>
    </location>
</feature>
<evidence type="ECO:0000256" key="9">
    <source>
        <dbReference type="SAM" id="SignalP"/>
    </source>
</evidence>
<name>A0AAN8JI52_PATCE</name>
<dbReference type="CDD" id="cd13529">
    <property type="entry name" value="PBP2_transferrin"/>
    <property type="match status" value="2"/>
</dbReference>
<dbReference type="InterPro" id="IPR001156">
    <property type="entry name" value="Transferrin-like_dom"/>
</dbReference>
<feature type="binding site" evidence="7">
    <location>
        <position position="437"/>
    </location>
    <ligand>
        <name>Fe(3+)</name>
        <dbReference type="ChEBI" id="CHEBI:29034"/>
        <label>1</label>
    </ligand>
</feature>
<dbReference type="GO" id="GO:0005886">
    <property type="term" value="C:plasma membrane"/>
    <property type="evidence" value="ECO:0007669"/>
    <property type="project" value="TreeGrafter"/>
</dbReference>
<organism evidence="11 12">
    <name type="scientific">Patella caerulea</name>
    <name type="common">Rayed Mediterranean limpet</name>
    <dbReference type="NCBI Taxonomy" id="87958"/>
    <lineage>
        <taxon>Eukaryota</taxon>
        <taxon>Metazoa</taxon>
        <taxon>Spiralia</taxon>
        <taxon>Lophotrochozoa</taxon>
        <taxon>Mollusca</taxon>
        <taxon>Gastropoda</taxon>
        <taxon>Patellogastropoda</taxon>
        <taxon>Patelloidea</taxon>
        <taxon>Patellidae</taxon>
        <taxon>Patella</taxon>
    </lineage>
</organism>
<dbReference type="PRINTS" id="PR00422">
    <property type="entry name" value="TRANSFERRIN"/>
</dbReference>
<keyword evidence="5 7" id="KW-0479">Metal-binding</keyword>
<evidence type="ECO:0000313" key="12">
    <source>
        <dbReference type="Proteomes" id="UP001347796"/>
    </source>
</evidence>
<dbReference type="GO" id="GO:0046872">
    <property type="term" value="F:metal ion binding"/>
    <property type="evidence" value="ECO:0007669"/>
    <property type="project" value="UniProtKB-KW"/>
</dbReference>
<keyword evidence="3" id="KW-0677">Repeat</keyword>
<evidence type="ECO:0000256" key="7">
    <source>
        <dbReference type="PIRSR" id="PIRSR002549-3"/>
    </source>
</evidence>
<feature type="binding site" evidence="6">
    <location>
        <position position="491"/>
    </location>
    <ligand>
        <name>hydrogencarbonate</name>
        <dbReference type="ChEBI" id="CHEBI:17544"/>
        <label>1</label>
    </ligand>
</feature>
<dbReference type="EMBL" id="JAZGQO010000009">
    <property type="protein sequence ID" value="KAK6177967.1"/>
    <property type="molecule type" value="Genomic_DNA"/>
</dbReference>
<feature type="disulfide bond" evidence="8">
    <location>
        <begin position="29"/>
        <end position="78"/>
    </location>
</feature>
<dbReference type="Pfam" id="PF00405">
    <property type="entry name" value="Transferrin"/>
    <property type="match status" value="2"/>
</dbReference>
<dbReference type="AlphaFoldDB" id="A0AAN8JI52"/>
<protein>
    <recommendedName>
        <fullName evidence="10">Transferrin-like domain-containing protein</fullName>
    </recommendedName>
</protein>
<feature type="binding site" evidence="7">
    <location>
        <position position="293"/>
    </location>
    <ligand>
        <name>Fe(3+)</name>
        <dbReference type="ChEBI" id="CHEBI:29034"/>
        <label>1</label>
    </ligand>
</feature>
<keyword evidence="4 8" id="KW-1015">Disulfide bond</keyword>
<feature type="signal peptide" evidence="9">
    <location>
        <begin position="1"/>
        <end position="22"/>
    </location>
</feature>
<feature type="disulfide bond" evidence="8">
    <location>
        <begin position="210"/>
        <end position="221"/>
    </location>
</feature>
<feature type="disulfide bond" evidence="8">
    <location>
        <begin position="271"/>
        <end position="285"/>
    </location>
</feature>
<proteinExistence type="inferred from homology"/>
<feature type="binding site" evidence="6">
    <location>
        <position position="495"/>
    </location>
    <ligand>
        <name>hydrogencarbonate</name>
        <dbReference type="ChEBI" id="CHEBI:17544"/>
        <label>1</label>
    </ligand>
</feature>
<dbReference type="GO" id="GO:0005769">
    <property type="term" value="C:early endosome"/>
    <property type="evidence" value="ECO:0007669"/>
    <property type="project" value="TreeGrafter"/>
</dbReference>
<feature type="disulfide bond" evidence="8">
    <location>
        <begin position="395"/>
        <end position="413"/>
    </location>
</feature>
<dbReference type="PIRSF" id="PIRSF002549">
    <property type="entry name" value="Transferrin"/>
    <property type="match status" value="1"/>
</dbReference>
<accession>A0AAN8JI52</accession>
<dbReference type="SMART" id="SM00094">
    <property type="entry name" value="TR_FER"/>
    <property type="match status" value="2"/>
</dbReference>
<feature type="binding site" evidence="7">
    <location>
        <position position="124"/>
    </location>
    <ligand>
        <name>Fe(3+)</name>
        <dbReference type="ChEBI" id="CHEBI:29034"/>
        <label>1</label>
    </ligand>
</feature>
<feature type="binding site" evidence="6">
    <location>
        <position position="155"/>
    </location>
    <ligand>
        <name>hydrogencarbonate</name>
        <dbReference type="ChEBI" id="CHEBI:17544"/>
        <label>1</label>
    </ligand>
</feature>
<dbReference type="FunFam" id="3.40.190.10:FF:000095">
    <property type="entry name" value="Lactotransferrin"/>
    <property type="match status" value="1"/>
</dbReference>
<dbReference type="PANTHER" id="PTHR11485">
    <property type="entry name" value="TRANSFERRIN"/>
    <property type="match status" value="1"/>
</dbReference>
<gene>
    <name evidence="11" type="ORF">SNE40_012821</name>
</gene>
<dbReference type="GO" id="GO:0005615">
    <property type="term" value="C:extracellular space"/>
    <property type="evidence" value="ECO:0007669"/>
    <property type="project" value="InterPro"/>
</dbReference>
<feature type="disulfide bond" evidence="8">
    <location>
        <begin position="619"/>
        <end position="633"/>
    </location>
</feature>
<dbReference type="Proteomes" id="UP001347796">
    <property type="component" value="Unassembled WGS sequence"/>
</dbReference>
<dbReference type="Gene3D" id="3.40.190.10">
    <property type="entry name" value="Periplasmic binding protein-like II"/>
    <property type="match status" value="4"/>
</dbReference>
<evidence type="ECO:0000256" key="6">
    <source>
        <dbReference type="PIRSR" id="PIRSR002549-2"/>
    </source>
</evidence>
<keyword evidence="5" id="KW-0410">Iron transport</keyword>
<evidence type="ECO:0000256" key="2">
    <source>
        <dbReference type="ARBA" id="ARBA00022525"/>
    </source>
</evidence>
<feature type="binding site" evidence="7">
    <location>
        <position position="230"/>
    </location>
    <ligand>
        <name>Fe(3+)</name>
        <dbReference type="ChEBI" id="CHEBI:29034"/>
        <label>1</label>
    </ligand>
</feature>
<keyword evidence="12" id="KW-1185">Reference proteome</keyword>